<name>X1RIE6_9ZZZZ</name>
<feature type="non-terminal residue" evidence="1">
    <location>
        <position position="1"/>
    </location>
</feature>
<organism evidence="1">
    <name type="scientific">marine sediment metagenome</name>
    <dbReference type="NCBI Taxonomy" id="412755"/>
    <lineage>
        <taxon>unclassified sequences</taxon>
        <taxon>metagenomes</taxon>
        <taxon>ecological metagenomes</taxon>
    </lineage>
</organism>
<evidence type="ECO:0008006" key="2">
    <source>
        <dbReference type="Google" id="ProtNLM"/>
    </source>
</evidence>
<evidence type="ECO:0000313" key="1">
    <source>
        <dbReference type="EMBL" id="GAI62925.1"/>
    </source>
</evidence>
<comment type="caution">
    <text evidence="1">The sequence shown here is derived from an EMBL/GenBank/DDBJ whole genome shotgun (WGS) entry which is preliminary data.</text>
</comment>
<sequence length="182" mass="20513">RYDDLLADVRHDHEYHSIRSLVQVDDPEVREVARVLVQSSDFLTTAQEFVNSFTTYGSEVGDFWRTPSETLEKSDEPDPGVDCDDSAILLCSILRNYIPPDQVYCAFGLWTMGGKTDGHMFVVTKGEGGEDRLLESTAPPGKSLRGNYVIYGIFNDSYCFATDIGLREFDLKTVELVKALRR</sequence>
<gene>
    <name evidence="1" type="ORF">S12H4_01613</name>
</gene>
<proteinExistence type="predicted"/>
<accession>X1RIE6</accession>
<dbReference type="AlphaFoldDB" id="X1RIE6"/>
<dbReference type="Gene3D" id="3.10.620.30">
    <property type="match status" value="1"/>
</dbReference>
<reference evidence="1" key="1">
    <citation type="journal article" date="2014" name="Front. Microbiol.">
        <title>High frequency of phylogenetically diverse reductive dehalogenase-homologous genes in deep subseafloor sedimentary metagenomes.</title>
        <authorList>
            <person name="Kawai M."/>
            <person name="Futagami T."/>
            <person name="Toyoda A."/>
            <person name="Takaki Y."/>
            <person name="Nishi S."/>
            <person name="Hori S."/>
            <person name="Arai W."/>
            <person name="Tsubouchi T."/>
            <person name="Morono Y."/>
            <person name="Uchiyama I."/>
            <person name="Ito T."/>
            <person name="Fujiyama A."/>
            <person name="Inagaki F."/>
            <person name="Takami H."/>
        </authorList>
    </citation>
    <scope>NUCLEOTIDE SEQUENCE</scope>
    <source>
        <strain evidence="1">Expedition CK06-06</strain>
    </source>
</reference>
<protein>
    <recommendedName>
        <fullName evidence="2">Transglutaminase-like domain-containing protein</fullName>
    </recommendedName>
</protein>
<dbReference type="EMBL" id="BARW01000335">
    <property type="protein sequence ID" value="GAI62925.1"/>
    <property type="molecule type" value="Genomic_DNA"/>
</dbReference>